<sequence>MPFCSGRLSLLLLSFITLCSTASAYTPSSKVSRRAFFSSVSSKALTVAVTESILLYPKEAFGATDASVTQSIKVTPVAHTFVTSNGKVKPLRENDATRFLTNARVVFLFYGENSDELSGQVLALTKQRKDGQGPGVTPGNIKVALGSDADGGFFSKAASQNGLEAAKSQLDPKSVAKLASGLGGGDVLIVSPQKSGGTASDARLVAECASAANLEVGGAKSGGVISLLLNGPRAPNSDLKVVEAGLETSTILWYDV</sequence>
<name>A0A7S1Z5X9_9STRA</name>
<reference evidence="2" key="1">
    <citation type="submission" date="2021-01" db="EMBL/GenBank/DDBJ databases">
        <authorList>
            <person name="Corre E."/>
            <person name="Pelletier E."/>
            <person name="Niang G."/>
            <person name="Scheremetjew M."/>
            <person name="Finn R."/>
            <person name="Kale V."/>
            <person name="Holt S."/>
            <person name="Cochrane G."/>
            <person name="Meng A."/>
            <person name="Brown T."/>
            <person name="Cohen L."/>
        </authorList>
    </citation>
    <scope>NUCLEOTIDE SEQUENCE</scope>
    <source>
        <strain evidence="2">Pop2</strain>
    </source>
</reference>
<evidence type="ECO:0000313" key="2">
    <source>
        <dbReference type="EMBL" id="CAD9329172.1"/>
    </source>
</evidence>
<dbReference type="EMBL" id="HBGN01016507">
    <property type="protein sequence ID" value="CAD9329172.1"/>
    <property type="molecule type" value="Transcribed_RNA"/>
</dbReference>
<proteinExistence type="predicted"/>
<protein>
    <submittedName>
        <fullName evidence="2">Uncharacterized protein</fullName>
    </submittedName>
</protein>
<evidence type="ECO:0000256" key="1">
    <source>
        <dbReference type="SAM" id="SignalP"/>
    </source>
</evidence>
<gene>
    <name evidence="2" type="ORF">DBRI1063_LOCUS10620</name>
</gene>
<dbReference type="AlphaFoldDB" id="A0A7S1Z5X9"/>
<keyword evidence="1" id="KW-0732">Signal</keyword>
<feature type="chain" id="PRO_5030691335" evidence="1">
    <location>
        <begin position="25"/>
        <end position="256"/>
    </location>
</feature>
<organism evidence="2">
    <name type="scientific">Ditylum brightwellii</name>
    <dbReference type="NCBI Taxonomy" id="49249"/>
    <lineage>
        <taxon>Eukaryota</taxon>
        <taxon>Sar</taxon>
        <taxon>Stramenopiles</taxon>
        <taxon>Ochrophyta</taxon>
        <taxon>Bacillariophyta</taxon>
        <taxon>Mediophyceae</taxon>
        <taxon>Lithodesmiophycidae</taxon>
        <taxon>Lithodesmiales</taxon>
        <taxon>Lithodesmiaceae</taxon>
        <taxon>Ditylum</taxon>
    </lineage>
</organism>
<accession>A0A7S1Z5X9</accession>
<feature type="signal peptide" evidence="1">
    <location>
        <begin position="1"/>
        <end position="24"/>
    </location>
</feature>